<dbReference type="EMBL" id="LNZG01000016">
    <property type="protein sequence ID" value="ODA90223.1"/>
    <property type="molecule type" value="Genomic_DNA"/>
</dbReference>
<protein>
    <recommendedName>
        <fullName evidence="4">DUF3168 domain-containing protein</fullName>
    </recommendedName>
</protein>
<proteinExistence type="predicted"/>
<dbReference type="OrthoDB" id="5068225at2"/>
<accession>A0A1E2SKD4</accession>
<dbReference type="Proteomes" id="UP000094426">
    <property type="component" value="Unassembled WGS sequence"/>
</dbReference>
<evidence type="ECO:0000313" key="2">
    <source>
        <dbReference type="EMBL" id="ODA90223.1"/>
    </source>
</evidence>
<dbReference type="AlphaFoldDB" id="A0A1E2SKD4"/>
<reference evidence="2 3" key="1">
    <citation type="submission" date="2015-11" db="EMBL/GenBank/DDBJ databases">
        <authorList>
            <person name="Zhang Y."/>
            <person name="Guo Z."/>
        </authorList>
    </citation>
    <scope>NUCLEOTIDE SEQUENCE [LARGE SCALE GENOMIC DNA]</scope>
    <source>
        <strain evidence="3">gdw1</strain>
    </source>
</reference>
<comment type="caution">
    <text evidence="2">The sequence shown here is derived from an EMBL/GenBank/DDBJ whole genome shotgun (WGS) entry which is preliminary data.</text>
</comment>
<gene>
    <name evidence="2" type="ORF">ATY41_10705</name>
</gene>
<name>A0A1E2SKD4_LEIXY</name>
<sequence length="144" mass="15243">MSEGVLFSDLPAVTIPKLQALLDTRPEPYADGAAVSNKVIPGKRRMVTLNLGAGTGTFNTLNDTTLRINVRADGEGDAANLALLVRAIFEAASPLGLRDGNPITACRITAGPVEVPNDTDSFPVVHGRERDPPRNPVHLSNPQP</sequence>
<evidence type="ECO:0000256" key="1">
    <source>
        <dbReference type="SAM" id="MobiDB-lite"/>
    </source>
</evidence>
<organism evidence="2 3">
    <name type="scientific">Leifsonia xyli subsp. xyli</name>
    <dbReference type="NCBI Taxonomy" id="59736"/>
    <lineage>
        <taxon>Bacteria</taxon>
        <taxon>Bacillati</taxon>
        <taxon>Actinomycetota</taxon>
        <taxon>Actinomycetes</taxon>
        <taxon>Micrococcales</taxon>
        <taxon>Microbacteriaceae</taxon>
        <taxon>Leifsonia</taxon>
    </lineage>
</organism>
<evidence type="ECO:0008006" key="4">
    <source>
        <dbReference type="Google" id="ProtNLM"/>
    </source>
</evidence>
<dbReference type="RefSeq" id="WP_041767031.1">
    <property type="nucleotide sequence ID" value="NZ_LNZG01000016.1"/>
</dbReference>
<feature type="region of interest" description="Disordered" evidence="1">
    <location>
        <begin position="114"/>
        <end position="144"/>
    </location>
</feature>
<evidence type="ECO:0000313" key="3">
    <source>
        <dbReference type="Proteomes" id="UP000094426"/>
    </source>
</evidence>